<feature type="region of interest" description="Disordered" evidence="3">
    <location>
        <begin position="1"/>
        <end position="42"/>
    </location>
</feature>
<dbReference type="InterPro" id="IPR006640">
    <property type="entry name" value="SprT-like_domain"/>
</dbReference>
<evidence type="ECO:0000313" key="5">
    <source>
        <dbReference type="EMBL" id="KAF0983220.1"/>
    </source>
</evidence>
<feature type="domain" description="SprT-like" evidence="4">
    <location>
        <begin position="100"/>
        <end position="290"/>
    </location>
</feature>
<feature type="compositionally biased region" description="Polar residues" evidence="3">
    <location>
        <begin position="344"/>
        <end position="356"/>
    </location>
</feature>
<accession>A0A6A5CC84</accession>
<protein>
    <recommendedName>
        <fullName evidence="4">SprT-like domain-containing protein</fullName>
    </recommendedName>
</protein>
<name>A0A6A5CC84_NAEFO</name>
<dbReference type="GO" id="GO:0003697">
    <property type="term" value="F:single-stranded DNA binding"/>
    <property type="evidence" value="ECO:0007669"/>
    <property type="project" value="InterPro"/>
</dbReference>
<keyword evidence="2" id="KW-0539">Nucleus</keyword>
<dbReference type="InterPro" id="IPR044245">
    <property type="entry name" value="Spartan"/>
</dbReference>
<feature type="compositionally biased region" description="Low complexity" evidence="3">
    <location>
        <begin position="331"/>
        <end position="343"/>
    </location>
</feature>
<proteinExistence type="predicted"/>
<comment type="caution">
    <text evidence="5">The sequence shown here is derived from an EMBL/GenBank/DDBJ whole genome shotgun (WGS) entry which is preliminary data.</text>
</comment>
<dbReference type="Proteomes" id="UP000444721">
    <property type="component" value="Unassembled WGS sequence"/>
</dbReference>
<keyword evidence="6" id="KW-1185">Reference proteome</keyword>
<organism evidence="5 6">
    <name type="scientific">Naegleria fowleri</name>
    <name type="common">Brain eating amoeba</name>
    <dbReference type="NCBI Taxonomy" id="5763"/>
    <lineage>
        <taxon>Eukaryota</taxon>
        <taxon>Discoba</taxon>
        <taxon>Heterolobosea</taxon>
        <taxon>Tetramitia</taxon>
        <taxon>Eutetramitia</taxon>
        <taxon>Vahlkampfiidae</taxon>
        <taxon>Naegleria</taxon>
    </lineage>
</organism>
<sequence>MPPQPSSNRSVFLKLTQPPRVDTQSPNSNHQSLSKLNRDVSGSSCSHSSNTCSDNHNCHHQANKSNIPHYRGHDIPIYSNQTMEMINDAIILSELKSPTPDVHILFTHFDQKYFRNKLSTCTTLRWSNKMTLCAGICYSQYQKLTITKTYTGKTPGDVVKKQEQVTQRVCTISLSEKLLKFRPSIDTISTLVHEMIHAFLFIESNVVDREGHGDNFKWWMNYINRVEANTGIHITIYHSFHDEVDYYRQHHWKCTKCSMLVKRAMNRAPNKYDDWFPDHEKKCGGAFIKIKEPEKKGVACDSKKNYSGIEKSRKLMESFFKKSVSANSTVASSSTLSLSSPKSECNTMPSTSNSQKPKLYSKRKVGGILDTKNIGLPLPSTTDSNSTAQKSAGVISLKNRHDHDSEVILIDDENRTSSMAIELLDSSDDDLGDSKCTEVIIDDNDDDYIPPDNVVIVNNNNDSIMSDSSNGDDVIIL</sequence>
<evidence type="ECO:0000313" key="6">
    <source>
        <dbReference type="Proteomes" id="UP000444721"/>
    </source>
</evidence>
<dbReference type="PANTHER" id="PTHR21220:SF0">
    <property type="entry name" value="DNA-DEPENDENT METALLOPROTEASE SPRTN"/>
    <property type="match status" value="1"/>
</dbReference>
<dbReference type="Pfam" id="PF10263">
    <property type="entry name" value="SprT-like"/>
    <property type="match status" value="1"/>
</dbReference>
<dbReference type="OrthoDB" id="5236983at2759"/>
<dbReference type="GO" id="GO:0031593">
    <property type="term" value="F:polyubiquitin modification-dependent protein binding"/>
    <property type="evidence" value="ECO:0007669"/>
    <property type="project" value="TreeGrafter"/>
</dbReference>
<evidence type="ECO:0000256" key="3">
    <source>
        <dbReference type="SAM" id="MobiDB-lite"/>
    </source>
</evidence>
<dbReference type="GeneID" id="68117500"/>
<feature type="region of interest" description="Disordered" evidence="3">
    <location>
        <begin position="331"/>
        <end position="361"/>
    </location>
</feature>
<dbReference type="GO" id="GO:0006974">
    <property type="term" value="P:DNA damage response"/>
    <property type="evidence" value="ECO:0007669"/>
    <property type="project" value="InterPro"/>
</dbReference>
<evidence type="ECO:0000256" key="1">
    <source>
        <dbReference type="ARBA" id="ARBA00004123"/>
    </source>
</evidence>
<dbReference type="GO" id="GO:0005634">
    <property type="term" value="C:nucleus"/>
    <property type="evidence" value="ECO:0007669"/>
    <property type="project" value="UniProtKB-SubCell"/>
</dbReference>
<dbReference type="InterPro" id="IPR055220">
    <property type="entry name" value="SPRTN_ZBD"/>
</dbReference>
<dbReference type="GO" id="GO:0004222">
    <property type="term" value="F:metalloendopeptidase activity"/>
    <property type="evidence" value="ECO:0007669"/>
    <property type="project" value="InterPro"/>
</dbReference>
<feature type="compositionally biased region" description="Polar residues" evidence="3">
    <location>
        <begin position="22"/>
        <end position="35"/>
    </location>
</feature>
<evidence type="ECO:0000259" key="4">
    <source>
        <dbReference type="SMART" id="SM00731"/>
    </source>
</evidence>
<evidence type="ECO:0000256" key="2">
    <source>
        <dbReference type="ARBA" id="ARBA00023242"/>
    </source>
</evidence>
<dbReference type="RefSeq" id="XP_044567933.1">
    <property type="nucleotide sequence ID" value="XM_044700566.1"/>
</dbReference>
<dbReference type="VEuPathDB" id="AmoebaDB:NfTy_011000"/>
<dbReference type="SMART" id="SM00731">
    <property type="entry name" value="SprT"/>
    <property type="match status" value="1"/>
</dbReference>
<dbReference type="AlphaFoldDB" id="A0A6A5CC84"/>
<dbReference type="EMBL" id="VFQX01000006">
    <property type="protein sequence ID" value="KAF0983220.1"/>
    <property type="molecule type" value="Genomic_DNA"/>
</dbReference>
<dbReference type="VEuPathDB" id="AmoebaDB:NF0088410"/>
<dbReference type="Pfam" id="PF22934">
    <property type="entry name" value="SPRTN_ZBD"/>
    <property type="match status" value="1"/>
</dbReference>
<reference evidence="5 6" key="1">
    <citation type="journal article" date="2019" name="Sci. Rep.">
        <title>Nanopore sequencing improves the draft genome of the human pathogenic amoeba Naegleria fowleri.</title>
        <authorList>
            <person name="Liechti N."/>
            <person name="Schurch N."/>
            <person name="Bruggmann R."/>
            <person name="Wittwer M."/>
        </authorList>
    </citation>
    <scope>NUCLEOTIDE SEQUENCE [LARGE SCALE GENOMIC DNA]</scope>
    <source>
        <strain evidence="5 6">ATCC 30894</strain>
    </source>
</reference>
<dbReference type="VEuPathDB" id="AmoebaDB:FDP41_010285"/>
<dbReference type="PANTHER" id="PTHR21220">
    <property type="entry name" value="DNA-DEPENDENT METALLOPROTEASE SPRTN"/>
    <property type="match status" value="1"/>
</dbReference>
<gene>
    <name evidence="5" type="ORF">FDP41_010285</name>
</gene>
<feature type="compositionally biased region" description="Polar residues" evidence="3">
    <location>
        <begin position="1"/>
        <end position="10"/>
    </location>
</feature>
<comment type="subcellular location">
    <subcellularLocation>
        <location evidence="1">Nucleus</location>
    </subcellularLocation>
</comment>